<reference evidence="3 4" key="1">
    <citation type="submission" date="2024-05" db="EMBL/GenBank/DDBJ databases">
        <title>A draft genome resource for the thread blight pathogen Marasmius tenuissimus strain MS-2.</title>
        <authorList>
            <person name="Yulfo-Soto G.E."/>
            <person name="Baruah I.K."/>
            <person name="Amoako-Attah I."/>
            <person name="Bukari Y."/>
            <person name="Meinhardt L.W."/>
            <person name="Bailey B.A."/>
            <person name="Cohen S.P."/>
        </authorList>
    </citation>
    <scope>NUCLEOTIDE SEQUENCE [LARGE SCALE GENOMIC DNA]</scope>
    <source>
        <strain evidence="3 4">MS-2</strain>
    </source>
</reference>
<organism evidence="3 4">
    <name type="scientific">Marasmius tenuissimus</name>
    <dbReference type="NCBI Taxonomy" id="585030"/>
    <lineage>
        <taxon>Eukaryota</taxon>
        <taxon>Fungi</taxon>
        <taxon>Dikarya</taxon>
        <taxon>Basidiomycota</taxon>
        <taxon>Agaricomycotina</taxon>
        <taxon>Agaricomycetes</taxon>
        <taxon>Agaricomycetidae</taxon>
        <taxon>Agaricales</taxon>
        <taxon>Marasmiineae</taxon>
        <taxon>Marasmiaceae</taxon>
        <taxon>Marasmius</taxon>
    </lineage>
</organism>
<evidence type="ECO:0000259" key="2">
    <source>
        <dbReference type="Pfam" id="PF24883"/>
    </source>
</evidence>
<dbReference type="PANTHER" id="PTHR10039:SF14">
    <property type="entry name" value="NACHT DOMAIN-CONTAINING PROTEIN"/>
    <property type="match status" value="1"/>
</dbReference>
<dbReference type="Proteomes" id="UP001437256">
    <property type="component" value="Unassembled WGS sequence"/>
</dbReference>
<keyword evidence="4" id="KW-1185">Reference proteome</keyword>
<proteinExistence type="predicted"/>
<dbReference type="SUPFAM" id="SSF52540">
    <property type="entry name" value="P-loop containing nucleoside triphosphate hydrolases"/>
    <property type="match status" value="1"/>
</dbReference>
<evidence type="ECO:0000256" key="1">
    <source>
        <dbReference type="ARBA" id="ARBA00022737"/>
    </source>
</evidence>
<protein>
    <recommendedName>
        <fullName evidence="2">Nephrocystin 3-like N-terminal domain-containing protein</fullName>
    </recommendedName>
</protein>
<evidence type="ECO:0000313" key="4">
    <source>
        <dbReference type="Proteomes" id="UP001437256"/>
    </source>
</evidence>
<dbReference type="InterPro" id="IPR027417">
    <property type="entry name" value="P-loop_NTPase"/>
</dbReference>
<feature type="non-terminal residue" evidence="3">
    <location>
        <position position="749"/>
    </location>
</feature>
<evidence type="ECO:0000313" key="3">
    <source>
        <dbReference type="EMBL" id="KAL0058027.1"/>
    </source>
</evidence>
<dbReference type="EMBL" id="JBBXMP010000383">
    <property type="protein sequence ID" value="KAL0058027.1"/>
    <property type="molecule type" value="Genomic_DNA"/>
</dbReference>
<dbReference type="InterPro" id="IPR056884">
    <property type="entry name" value="NPHP3-like_N"/>
</dbReference>
<dbReference type="Gene3D" id="3.40.50.300">
    <property type="entry name" value="P-loop containing nucleotide triphosphate hydrolases"/>
    <property type="match status" value="1"/>
</dbReference>
<keyword evidence="1" id="KW-0677">Repeat</keyword>
<name>A0ABR2Z9W6_9AGAR</name>
<dbReference type="PANTHER" id="PTHR10039">
    <property type="entry name" value="AMELOGENIN"/>
    <property type="match status" value="1"/>
</dbReference>
<gene>
    <name evidence="3" type="ORF">AAF712_015306</name>
</gene>
<dbReference type="Pfam" id="PF24883">
    <property type="entry name" value="NPHP3_N"/>
    <property type="match status" value="1"/>
</dbReference>
<sequence length="749" mass="84584">MQNAYAGSGQQNNNNAGTQNISYGGGQMIEVNNNFLKNYNATSSNPTKNLWDAIAGVGASHKAEQQFSRGECLEGTRVKPIAMIHEWRSAKHQPLPLCWLSGPAGVGKTAIAMTVAKSAEDNGLVNSFFFFRSDPRRNNPSALVPTIAHGLTVFKMSLKTAIEERITDDPTVLEARLEEQFRELVVKPCTSRRWLDRIRRKWEAIIIGIRIAPAASNKPAMVIIDGLDECGDDRTQLRVLSAIVSSYQQFPSFPLRFLICSRPESWIKEAFRRTPLSRYTKHILLDESFHPNRDIKHFYLHAFKEIRERPECARIKFTAPWPSEADLESLIQKSSGQFVYATTAAKFIGLPCSDPIKQLYYILSYDPETHTSDTSFSELDRLYHIALSISPNHQKLRSVLAAIFVLRPRATPSPEFIELLLDLPTGDVDLTLRYMHSVLIIQGGDVAITAYHTSFTDFIYDRSRSREFYVNRGAYGNAFAIRWLRTLTHKIKTNPDIILYPDSTPTVQSKLFKGWFNFCLTGTRPTKELLIERDNLLRAILRAFPGRQRLVATLPSLILLPVHGLGWVPFQAVGDLILGRGQVHVSSVTKFLETCQLVMRTRKGEQMLRPFFRAFLCDPGSQEFYIDVPKHHDLLAQQWIKALVPSNQPTSRCVPFAFVRMASEHHRVFVSLLSAAGSDSALRTLWNGWADFCCGIERPSDELLSDLENMDLLVVAVSIALMHPEQDQYSSDSMTIRPLKAVISWLTGV</sequence>
<feature type="domain" description="Nephrocystin 3-like N-terminal" evidence="2">
    <location>
        <begin position="84"/>
        <end position="262"/>
    </location>
</feature>
<comment type="caution">
    <text evidence="3">The sequence shown here is derived from an EMBL/GenBank/DDBJ whole genome shotgun (WGS) entry which is preliminary data.</text>
</comment>
<accession>A0ABR2Z9W6</accession>